<dbReference type="Gene3D" id="3.30.420.10">
    <property type="entry name" value="Ribonuclease H-like superfamily/Ribonuclease H"/>
    <property type="match status" value="1"/>
</dbReference>
<reference evidence="2" key="1">
    <citation type="journal article" date="2023" name="Plant J.">
        <title>Genome sequences and population genomics provide insights into the demographic history, inbreeding, and mutation load of two 'living fossil' tree species of Dipteronia.</title>
        <authorList>
            <person name="Feng Y."/>
            <person name="Comes H.P."/>
            <person name="Chen J."/>
            <person name="Zhu S."/>
            <person name="Lu R."/>
            <person name="Zhang X."/>
            <person name="Li P."/>
            <person name="Qiu J."/>
            <person name="Olsen K.M."/>
            <person name="Qiu Y."/>
        </authorList>
    </citation>
    <scope>NUCLEOTIDE SEQUENCE</scope>
    <source>
        <strain evidence="2">NBL</strain>
    </source>
</reference>
<evidence type="ECO:0000259" key="1">
    <source>
        <dbReference type="Pfam" id="PF13456"/>
    </source>
</evidence>
<evidence type="ECO:0000313" key="3">
    <source>
        <dbReference type="Proteomes" id="UP001281410"/>
    </source>
</evidence>
<sequence length="130" mass="14142">MNLTSGKRSSVENNWRPLVTDMYKINCDAMVDESNGIIGFGIVIRDYTGFVLVSCSQKIVATCTAQVAETVAIYRGIEFAKDCGLGPYVLESDAAVAVKWINERSYFNSACGVILFNISKLISEQGGISI</sequence>
<dbReference type="SUPFAM" id="SSF53098">
    <property type="entry name" value="Ribonuclease H-like"/>
    <property type="match status" value="1"/>
</dbReference>
<gene>
    <name evidence="2" type="ORF">Dsin_005410</name>
</gene>
<dbReference type="GO" id="GO:0004523">
    <property type="term" value="F:RNA-DNA hybrid ribonuclease activity"/>
    <property type="evidence" value="ECO:0007669"/>
    <property type="project" value="InterPro"/>
</dbReference>
<protein>
    <recommendedName>
        <fullName evidence="1">RNase H type-1 domain-containing protein</fullName>
    </recommendedName>
</protein>
<keyword evidence="3" id="KW-1185">Reference proteome</keyword>
<dbReference type="PANTHER" id="PTHR47074:SF48">
    <property type="entry name" value="POLYNUCLEOTIDYL TRANSFERASE, RIBONUCLEASE H-LIKE SUPERFAMILY PROTEIN"/>
    <property type="match status" value="1"/>
</dbReference>
<dbReference type="CDD" id="cd06222">
    <property type="entry name" value="RNase_H_like"/>
    <property type="match status" value="1"/>
</dbReference>
<dbReference type="Proteomes" id="UP001281410">
    <property type="component" value="Unassembled WGS sequence"/>
</dbReference>
<comment type="caution">
    <text evidence="2">The sequence shown here is derived from an EMBL/GenBank/DDBJ whole genome shotgun (WGS) entry which is preliminary data.</text>
</comment>
<dbReference type="InterPro" id="IPR012337">
    <property type="entry name" value="RNaseH-like_sf"/>
</dbReference>
<dbReference type="GO" id="GO:0003676">
    <property type="term" value="F:nucleic acid binding"/>
    <property type="evidence" value="ECO:0007669"/>
    <property type="project" value="InterPro"/>
</dbReference>
<accession>A0AAE0EEL1</accession>
<dbReference type="InterPro" id="IPR002156">
    <property type="entry name" value="RNaseH_domain"/>
</dbReference>
<dbReference type="AlphaFoldDB" id="A0AAE0EEL1"/>
<dbReference type="InterPro" id="IPR036397">
    <property type="entry name" value="RNaseH_sf"/>
</dbReference>
<evidence type="ECO:0000313" key="2">
    <source>
        <dbReference type="EMBL" id="KAK3225548.1"/>
    </source>
</evidence>
<organism evidence="2 3">
    <name type="scientific">Dipteronia sinensis</name>
    <dbReference type="NCBI Taxonomy" id="43782"/>
    <lineage>
        <taxon>Eukaryota</taxon>
        <taxon>Viridiplantae</taxon>
        <taxon>Streptophyta</taxon>
        <taxon>Embryophyta</taxon>
        <taxon>Tracheophyta</taxon>
        <taxon>Spermatophyta</taxon>
        <taxon>Magnoliopsida</taxon>
        <taxon>eudicotyledons</taxon>
        <taxon>Gunneridae</taxon>
        <taxon>Pentapetalae</taxon>
        <taxon>rosids</taxon>
        <taxon>malvids</taxon>
        <taxon>Sapindales</taxon>
        <taxon>Sapindaceae</taxon>
        <taxon>Hippocastanoideae</taxon>
        <taxon>Acereae</taxon>
        <taxon>Dipteronia</taxon>
    </lineage>
</organism>
<dbReference type="InterPro" id="IPR044730">
    <property type="entry name" value="RNase_H-like_dom_plant"/>
</dbReference>
<dbReference type="Pfam" id="PF13456">
    <property type="entry name" value="RVT_3"/>
    <property type="match status" value="1"/>
</dbReference>
<dbReference type="InterPro" id="IPR052929">
    <property type="entry name" value="RNase_H-like_EbsB-rel"/>
</dbReference>
<feature type="domain" description="RNase H type-1" evidence="1">
    <location>
        <begin position="26"/>
        <end position="123"/>
    </location>
</feature>
<proteinExistence type="predicted"/>
<dbReference type="EMBL" id="JANJYJ010000002">
    <property type="protein sequence ID" value="KAK3225548.1"/>
    <property type="molecule type" value="Genomic_DNA"/>
</dbReference>
<dbReference type="PANTHER" id="PTHR47074">
    <property type="entry name" value="BNAC02G40300D PROTEIN"/>
    <property type="match status" value="1"/>
</dbReference>
<name>A0AAE0EEL1_9ROSI</name>